<dbReference type="PANTHER" id="PTHR35936">
    <property type="entry name" value="MEMBRANE-BOUND LYTIC MUREIN TRANSGLYCOSYLASE F"/>
    <property type="match status" value="1"/>
</dbReference>
<keyword evidence="5" id="KW-1185">Reference proteome</keyword>
<name>A0ABT6DH89_9BACT</name>
<evidence type="ECO:0000313" key="4">
    <source>
        <dbReference type="EMBL" id="MDG0815837.1"/>
    </source>
</evidence>
<evidence type="ECO:0000259" key="3">
    <source>
        <dbReference type="SMART" id="SM00062"/>
    </source>
</evidence>
<feature type="signal peptide" evidence="2">
    <location>
        <begin position="1"/>
        <end position="20"/>
    </location>
</feature>
<dbReference type="Gene3D" id="3.40.190.10">
    <property type="entry name" value="Periplasmic binding protein-like II"/>
    <property type="match status" value="2"/>
</dbReference>
<dbReference type="Proteomes" id="UP001152321">
    <property type="component" value="Unassembled WGS sequence"/>
</dbReference>
<accession>A0ABT6DH89</accession>
<dbReference type="SMART" id="SM00062">
    <property type="entry name" value="PBPb"/>
    <property type="match status" value="1"/>
</dbReference>
<proteinExistence type="predicted"/>
<gene>
    <name evidence="4" type="ORF">NWE73_05660</name>
</gene>
<dbReference type="RefSeq" id="WP_277577316.1">
    <property type="nucleotide sequence ID" value="NZ_JANRMI010000002.1"/>
</dbReference>
<reference evidence="4" key="1">
    <citation type="submission" date="2022-08" db="EMBL/GenBank/DDBJ databases">
        <title>Novel Bdellovibrio Species Isolated from Svalbard: Designation Bdellovibrio svalbardensis.</title>
        <authorList>
            <person name="Mitchell R.J."/>
            <person name="Choi S.Y."/>
        </authorList>
    </citation>
    <scope>NUCLEOTIDE SEQUENCE</scope>
    <source>
        <strain evidence="4">PAP01</strain>
    </source>
</reference>
<evidence type="ECO:0000256" key="2">
    <source>
        <dbReference type="SAM" id="SignalP"/>
    </source>
</evidence>
<evidence type="ECO:0000256" key="1">
    <source>
        <dbReference type="ARBA" id="ARBA00022729"/>
    </source>
</evidence>
<feature type="domain" description="Solute-binding protein family 3/N-terminal" evidence="3">
    <location>
        <begin position="23"/>
        <end position="251"/>
    </location>
</feature>
<dbReference type="InterPro" id="IPR001638">
    <property type="entry name" value="Solute-binding_3/MltF_N"/>
</dbReference>
<comment type="caution">
    <text evidence="4">The sequence shown here is derived from an EMBL/GenBank/DDBJ whole genome shotgun (WGS) entry which is preliminary data.</text>
</comment>
<dbReference type="PANTHER" id="PTHR35936:SF19">
    <property type="entry name" value="AMINO-ACID-BINDING PROTEIN YXEM-RELATED"/>
    <property type="match status" value="1"/>
</dbReference>
<keyword evidence="1 2" id="KW-0732">Signal</keyword>
<sequence>MKYFRVFALTLLCFGSPAKARYNSPFTFVGQDVEPFYFKEGSVGIQGAVFDIMKEICTQEKLTCKFKIAQMRPALDMIKNGAAHGGGPFAISRQRETVLHYTDPIFKSAFVFLAASETAKKIKSYNDLAGMSAVAMSTSMTWISLQRVNEITGNKMKVSGEPTELTAIRKTENKNYALAYVPRELARAYFQHNRDSNLREIPALGEPFDIYMVFSRKTVSEDDFKKINQIVKALKKSGFIKDLADRYNLEAIPPAN</sequence>
<dbReference type="EMBL" id="JANRMI010000002">
    <property type="protein sequence ID" value="MDG0815837.1"/>
    <property type="molecule type" value="Genomic_DNA"/>
</dbReference>
<evidence type="ECO:0000313" key="5">
    <source>
        <dbReference type="Proteomes" id="UP001152321"/>
    </source>
</evidence>
<dbReference type="SUPFAM" id="SSF53850">
    <property type="entry name" value="Periplasmic binding protein-like II"/>
    <property type="match status" value="1"/>
</dbReference>
<organism evidence="4 5">
    <name type="scientific">Bdellovibrio svalbardensis</name>
    <dbReference type="NCBI Taxonomy" id="2972972"/>
    <lineage>
        <taxon>Bacteria</taxon>
        <taxon>Pseudomonadati</taxon>
        <taxon>Bdellovibrionota</taxon>
        <taxon>Bdellovibrionia</taxon>
        <taxon>Bdellovibrionales</taxon>
        <taxon>Pseudobdellovibrionaceae</taxon>
        <taxon>Bdellovibrio</taxon>
    </lineage>
</organism>
<feature type="chain" id="PRO_5047137829" evidence="2">
    <location>
        <begin position="21"/>
        <end position="256"/>
    </location>
</feature>
<dbReference type="Pfam" id="PF00497">
    <property type="entry name" value="SBP_bac_3"/>
    <property type="match status" value="1"/>
</dbReference>
<protein>
    <submittedName>
        <fullName evidence="4">Transporter substrate-binding domain-containing protein</fullName>
    </submittedName>
</protein>